<protein>
    <submittedName>
        <fullName evidence="4">FecR domain-containing protein</fullName>
    </submittedName>
</protein>
<dbReference type="Gene3D" id="3.55.50.30">
    <property type="match status" value="1"/>
</dbReference>
<feature type="domain" description="Protein FecR C-terminal" evidence="3">
    <location>
        <begin position="313"/>
        <end position="381"/>
    </location>
</feature>
<keyword evidence="1" id="KW-0472">Membrane</keyword>
<dbReference type="RefSeq" id="WP_010599474.1">
    <property type="nucleotide sequence ID" value="NZ_JAPJUH010000004.1"/>
</dbReference>
<dbReference type="FunFam" id="2.60.120.1440:FF:000001">
    <property type="entry name" value="Putative anti-sigma factor"/>
    <property type="match status" value="1"/>
</dbReference>
<evidence type="ECO:0000313" key="4">
    <source>
        <dbReference type="EMBL" id="MCX3266183.1"/>
    </source>
</evidence>
<comment type="caution">
    <text evidence="4">The sequence shown here is derived from an EMBL/GenBank/DDBJ whole genome shotgun (WGS) entry which is preliminary data.</text>
</comment>
<gene>
    <name evidence="4" type="ORF">OQZ29_15600</name>
</gene>
<dbReference type="InterPro" id="IPR032508">
    <property type="entry name" value="FecR_C"/>
</dbReference>
<name>A0A9X3DEC3_9SPHI</name>
<keyword evidence="1" id="KW-1133">Transmembrane helix</keyword>
<evidence type="ECO:0000256" key="1">
    <source>
        <dbReference type="SAM" id="Phobius"/>
    </source>
</evidence>
<dbReference type="InterPro" id="IPR012373">
    <property type="entry name" value="Ferrdict_sens_TM"/>
</dbReference>
<dbReference type="EMBL" id="JAPJUH010000004">
    <property type="protein sequence ID" value="MCX3266183.1"/>
    <property type="molecule type" value="Genomic_DNA"/>
</dbReference>
<dbReference type="Proteomes" id="UP001142592">
    <property type="component" value="Unassembled WGS sequence"/>
</dbReference>
<dbReference type="Pfam" id="PF04773">
    <property type="entry name" value="FecR"/>
    <property type="match status" value="1"/>
</dbReference>
<dbReference type="InterPro" id="IPR006860">
    <property type="entry name" value="FecR"/>
</dbReference>
<feature type="domain" description="FecR protein" evidence="2">
    <location>
        <begin position="176"/>
        <end position="271"/>
    </location>
</feature>
<dbReference type="GO" id="GO:0016989">
    <property type="term" value="F:sigma factor antagonist activity"/>
    <property type="evidence" value="ECO:0007669"/>
    <property type="project" value="TreeGrafter"/>
</dbReference>
<sequence length="383" mass="42482">MKKDQFRILIDKYLQNQATEDEVYLIDKYYDKLSGHTENEAYPHDTVSEQALLSKINHEIDAIEESKASTQKQTVKLFPNWLKIASVLAIISLAYYFFQEKNLKVQQGAVDYASKILPGGNKAILRLGNGKSIDLTAVKTGKLTAFGSSSASKIQVDEVSFADGIAETSGPQQLNVIEVPVGGFFKVVLSDGTKVWLNSASSLTFPSDFTGPQRNVKLKGEGYFEVAHQAQKPFIVETNKQSVEVLGTHFNVNAYADEDQVKTTLLSGSVKVRTPNKMQSALLKPGEAAILTDKSLSVHQADVNQSIDWINGRFNFSHTDVKSVLRKIARWYDIEVSYEGDFTGVEFGGKISKKKNLKETLNMLSRTGDVKFKVTGRRVVVMP</sequence>
<dbReference type="PANTHER" id="PTHR30273">
    <property type="entry name" value="PERIPLASMIC SIGNAL SENSOR AND SIGMA FACTOR ACTIVATOR FECR-RELATED"/>
    <property type="match status" value="1"/>
</dbReference>
<keyword evidence="5" id="KW-1185">Reference proteome</keyword>
<evidence type="ECO:0000259" key="2">
    <source>
        <dbReference type="Pfam" id="PF04773"/>
    </source>
</evidence>
<proteinExistence type="predicted"/>
<dbReference type="AlphaFoldDB" id="A0A9X3DEC3"/>
<evidence type="ECO:0000313" key="5">
    <source>
        <dbReference type="Proteomes" id="UP001142592"/>
    </source>
</evidence>
<dbReference type="PANTHER" id="PTHR30273:SF2">
    <property type="entry name" value="PROTEIN FECR"/>
    <property type="match status" value="1"/>
</dbReference>
<organism evidence="4 5">
    <name type="scientific">Pedobacter agri</name>
    <dbReference type="NCBI Taxonomy" id="454586"/>
    <lineage>
        <taxon>Bacteria</taxon>
        <taxon>Pseudomonadati</taxon>
        <taxon>Bacteroidota</taxon>
        <taxon>Sphingobacteriia</taxon>
        <taxon>Sphingobacteriales</taxon>
        <taxon>Sphingobacteriaceae</taxon>
        <taxon>Pedobacter</taxon>
    </lineage>
</organism>
<dbReference type="Gene3D" id="2.60.120.1440">
    <property type="match status" value="1"/>
</dbReference>
<accession>A0A9X3DEC3</accession>
<reference evidence="4" key="1">
    <citation type="submission" date="2022-11" db="EMBL/GenBank/DDBJ databases">
        <authorList>
            <person name="Graham C."/>
            <person name="Newman J.D."/>
        </authorList>
    </citation>
    <scope>NUCLEOTIDE SEQUENCE</scope>
    <source>
        <strain evidence="4">DSM 19486</strain>
    </source>
</reference>
<evidence type="ECO:0000259" key="3">
    <source>
        <dbReference type="Pfam" id="PF16344"/>
    </source>
</evidence>
<keyword evidence="1" id="KW-0812">Transmembrane</keyword>
<dbReference type="Pfam" id="PF16344">
    <property type="entry name" value="FecR_C"/>
    <property type="match status" value="1"/>
</dbReference>
<feature type="transmembrane region" description="Helical" evidence="1">
    <location>
        <begin position="81"/>
        <end position="98"/>
    </location>
</feature>